<keyword evidence="2" id="KW-0677">Repeat</keyword>
<name>R7T5R0_CAPTE</name>
<evidence type="ECO:0000256" key="4">
    <source>
        <dbReference type="PROSITE-ProRule" id="PRU00302"/>
    </source>
</evidence>
<keyword evidence="4" id="KW-0768">Sushi</keyword>
<dbReference type="Gene3D" id="2.10.70.10">
    <property type="entry name" value="Complement Module, domain 1"/>
    <property type="match status" value="1"/>
</dbReference>
<proteinExistence type="predicted"/>
<comment type="caution">
    <text evidence="4">Lacks conserved residue(s) required for the propagation of feature annotation.</text>
</comment>
<feature type="domain" description="Sushi" evidence="5">
    <location>
        <begin position="1"/>
        <end position="44"/>
    </location>
</feature>
<dbReference type="HOGENOM" id="CLU_2365526_0_0_1"/>
<dbReference type="EMBL" id="AMQN01033342">
    <property type="status" value="NOT_ANNOTATED_CDS"/>
    <property type="molecule type" value="Genomic_DNA"/>
</dbReference>
<dbReference type="EMBL" id="KB311763">
    <property type="protein sequence ID" value="ELT88630.1"/>
    <property type="molecule type" value="Genomic_DNA"/>
</dbReference>
<dbReference type="PANTHER" id="PTHR45656">
    <property type="entry name" value="PROTEIN CBR-CLEC-78"/>
    <property type="match status" value="1"/>
</dbReference>
<keyword evidence="1" id="KW-0732">Signal</keyword>
<evidence type="ECO:0000313" key="7">
    <source>
        <dbReference type="EnsemblMetazoa" id="CapteP95417"/>
    </source>
</evidence>
<keyword evidence="8" id="KW-1185">Reference proteome</keyword>
<keyword evidence="3 4" id="KW-1015">Disulfide bond</keyword>
<dbReference type="OrthoDB" id="6127264at2759"/>
<accession>R7T5R0</accession>
<dbReference type="AlphaFoldDB" id="R7T5R0"/>
<reference evidence="8" key="1">
    <citation type="submission" date="2012-12" db="EMBL/GenBank/DDBJ databases">
        <authorList>
            <person name="Hellsten U."/>
            <person name="Grimwood J."/>
            <person name="Chapman J.A."/>
            <person name="Shapiro H."/>
            <person name="Aerts A."/>
            <person name="Otillar R.P."/>
            <person name="Terry A.Y."/>
            <person name="Boore J.L."/>
            <person name="Simakov O."/>
            <person name="Marletaz F."/>
            <person name="Cho S.-J."/>
            <person name="Edsinger-Gonzales E."/>
            <person name="Havlak P."/>
            <person name="Kuo D.-H."/>
            <person name="Larsson T."/>
            <person name="Lv J."/>
            <person name="Arendt D."/>
            <person name="Savage R."/>
            <person name="Osoegawa K."/>
            <person name="de Jong P."/>
            <person name="Lindberg D.R."/>
            <person name="Seaver E.C."/>
            <person name="Weisblat D.A."/>
            <person name="Putnam N.H."/>
            <person name="Grigoriev I.V."/>
            <person name="Rokhsar D.S."/>
        </authorList>
    </citation>
    <scope>NUCLEOTIDE SEQUENCE</scope>
    <source>
        <strain evidence="8">I ESC-2004</strain>
    </source>
</reference>
<reference evidence="6 8" key="2">
    <citation type="journal article" date="2013" name="Nature">
        <title>Insights into bilaterian evolution from three spiralian genomes.</title>
        <authorList>
            <person name="Simakov O."/>
            <person name="Marletaz F."/>
            <person name="Cho S.J."/>
            <person name="Edsinger-Gonzales E."/>
            <person name="Havlak P."/>
            <person name="Hellsten U."/>
            <person name="Kuo D.H."/>
            <person name="Larsson T."/>
            <person name="Lv J."/>
            <person name="Arendt D."/>
            <person name="Savage R."/>
            <person name="Osoegawa K."/>
            <person name="de Jong P."/>
            <person name="Grimwood J."/>
            <person name="Chapman J.A."/>
            <person name="Shapiro H."/>
            <person name="Aerts A."/>
            <person name="Otillar R.P."/>
            <person name="Terry A.Y."/>
            <person name="Boore J.L."/>
            <person name="Grigoriev I.V."/>
            <person name="Lindberg D.R."/>
            <person name="Seaver E.C."/>
            <person name="Weisblat D.A."/>
            <person name="Putnam N.H."/>
            <person name="Rokhsar D.S."/>
        </authorList>
    </citation>
    <scope>NUCLEOTIDE SEQUENCE</scope>
    <source>
        <strain evidence="6 8">I ESC-2004</strain>
    </source>
</reference>
<evidence type="ECO:0000313" key="8">
    <source>
        <dbReference type="Proteomes" id="UP000014760"/>
    </source>
</evidence>
<dbReference type="InterPro" id="IPR051277">
    <property type="entry name" value="SEZ6_CSMD_C4BPB_Regulators"/>
</dbReference>
<evidence type="ECO:0000259" key="5">
    <source>
        <dbReference type="PROSITE" id="PS50923"/>
    </source>
</evidence>
<evidence type="ECO:0000313" key="6">
    <source>
        <dbReference type="EMBL" id="ELT88630.1"/>
    </source>
</evidence>
<dbReference type="InterPro" id="IPR035976">
    <property type="entry name" value="Sushi/SCR/CCP_sf"/>
</dbReference>
<reference evidence="7" key="3">
    <citation type="submission" date="2015-06" db="UniProtKB">
        <authorList>
            <consortium name="EnsemblMetazoa"/>
        </authorList>
    </citation>
    <scope>IDENTIFICATION</scope>
</reference>
<dbReference type="PROSITE" id="PS50923">
    <property type="entry name" value="SUSHI"/>
    <property type="match status" value="1"/>
</dbReference>
<evidence type="ECO:0000256" key="2">
    <source>
        <dbReference type="ARBA" id="ARBA00022737"/>
    </source>
</evidence>
<dbReference type="InterPro" id="IPR000436">
    <property type="entry name" value="Sushi_SCR_CCP_dom"/>
</dbReference>
<dbReference type="Proteomes" id="UP000014760">
    <property type="component" value="Unassembled WGS sequence"/>
</dbReference>
<protein>
    <recommendedName>
        <fullName evidence="5">Sushi domain-containing protein</fullName>
    </recommendedName>
</protein>
<evidence type="ECO:0000256" key="3">
    <source>
        <dbReference type="ARBA" id="ARBA00023157"/>
    </source>
</evidence>
<feature type="non-terminal residue" evidence="6">
    <location>
        <position position="1"/>
    </location>
</feature>
<dbReference type="CDD" id="cd00033">
    <property type="entry name" value="CCP"/>
    <property type="match status" value="1"/>
</dbReference>
<gene>
    <name evidence="6" type="ORF">CAPTEDRAFT_95417</name>
</gene>
<dbReference type="PANTHER" id="PTHR45656:SF4">
    <property type="entry name" value="PROTEIN CBR-CLEC-78"/>
    <property type="match status" value="1"/>
</dbReference>
<dbReference type="EnsemblMetazoa" id="CapteT95417">
    <property type="protein sequence ID" value="CapteP95417"/>
    <property type="gene ID" value="CapteG95417"/>
</dbReference>
<evidence type="ECO:0000256" key="1">
    <source>
        <dbReference type="ARBA" id="ARBA00022729"/>
    </source>
</evidence>
<sequence length="96" mass="10859">LGLKYYYDVTATYSCLTGYTLHGSTTRVCQSNGQWSNSRPTCQSKSMHYYDCDNDQDVCIIVTIQSRTVVTLVYQLTAQPKAAILNMEEVLCFLVK</sequence>
<dbReference type="Pfam" id="PF00084">
    <property type="entry name" value="Sushi"/>
    <property type="match status" value="1"/>
</dbReference>
<feature type="disulfide bond" evidence="4">
    <location>
        <begin position="15"/>
        <end position="42"/>
    </location>
</feature>
<organism evidence="6">
    <name type="scientific">Capitella teleta</name>
    <name type="common">Polychaete worm</name>
    <dbReference type="NCBI Taxonomy" id="283909"/>
    <lineage>
        <taxon>Eukaryota</taxon>
        <taxon>Metazoa</taxon>
        <taxon>Spiralia</taxon>
        <taxon>Lophotrochozoa</taxon>
        <taxon>Annelida</taxon>
        <taxon>Polychaeta</taxon>
        <taxon>Sedentaria</taxon>
        <taxon>Scolecida</taxon>
        <taxon>Capitellidae</taxon>
        <taxon>Capitella</taxon>
    </lineage>
</organism>
<dbReference type="SUPFAM" id="SSF57535">
    <property type="entry name" value="Complement control module/SCR domain"/>
    <property type="match status" value="1"/>
</dbReference>